<comment type="similarity">
    <text evidence="1">Belongs to the eukaryotic ATPase epsilon family.</text>
</comment>
<accession>A0A2L2XXC4</accession>
<sequence>MTYWRQAVFSYLRFSAICAQHVRVALKQEFKKPEAAKSTIKQTLWKEVKPIKAE</sequence>
<dbReference type="EMBL" id="IAAA01002266">
    <property type="protein sequence ID" value="LAA00671.1"/>
    <property type="molecule type" value="mRNA"/>
</dbReference>
<dbReference type="InterPro" id="IPR036742">
    <property type="entry name" value="ATP_synth_F1_esu_sf_mt"/>
</dbReference>
<dbReference type="GO" id="GO:0042776">
    <property type="term" value="P:proton motive force-driven mitochondrial ATP synthesis"/>
    <property type="evidence" value="ECO:0007669"/>
    <property type="project" value="TreeGrafter"/>
</dbReference>
<organism evidence="2">
    <name type="scientific">Parasteatoda tepidariorum</name>
    <name type="common">Common house spider</name>
    <name type="synonym">Achaearanea tepidariorum</name>
    <dbReference type="NCBI Taxonomy" id="114398"/>
    <lineage>
        <taxon>Eukaryota</taxon>
        <taxon>Metazoa</taxon>
        <taxon>Ecdysozoa</taxon>
        <taxon>Arthropoda</taxon>
        <taxon>Chelicerata</taxon>
        <taxon>Arachnida</taxon>
        <taxon>Araneae</taxon>
        <taxon>Araneomorphae</taxon>
        <taxon>Entelegynae</taxon>
        <taxon>Araneoidea</taxon>
        <taxon>Theridiidae</taxon>
        <taxon>Parasteatoda</taxon>
    </lineage>
</organism>
<reference evidence="2" key="1">
    <citation type="journal article" date="2016" name="Mol. Ecol. Resour.">
        <title>Evaluation of the impact of RNA preservation methods of spiders for de novo transcriptome assembly.</title>
        <authorList>
            <person name="Kono N."/>
            <person name="Nakamura H."/>
            <person name="Ito Y."/>
            <person name="Tomita M."/>
            <person name="Arakawa K."/>
        </authorList>
    </citation>
    <scope>NUCLEOTIDE SEQUENCE</scope>
    <source>
        <tissue evidence="2">Whole body</tissue>
    </source>
</reference>
<dbReference type="AlphaFoldDB" id="A0A2L2XXC4"/>
<dbReference type="CDD" id="cd12153">
    <property type="entry name" value="F1-ATPase_epsilon"/>
    <property type="match status" value="1"/>
</dbReference>
<dbReference type="Pfam" id="PF04627">
    <property type="entry name" value="ATP-synt_Eps"/>
    <property type="match status" value="1"/>
</dbReference>
<dbReference type="GO" id="GO:0046933">
    <property type="term" value="F:proton-transporting ATP synthase activity, rotational mechanism"/>
    <property type="evidence" value="ECO:0007669"/>
    <property type="project" value="InterPro"/>
</dbReference>
<name>A0A2L2XXC4_PARTP</name>
<dbReference type="SUPFAM" id="SSF48690">
    <property type="entry name" value="Epsilon subunit of mitochondrial F1F0-ATP synthase"/>
    <property type="match status" value="1"/>
</dbReference>
<evidence type="ECO:0008006" key="3">
    <source>
        <dbReference type="Google" id="ProtNLM"/>
    </source>
</evidence>
<proteinExistence type="evidence at transcript level"/>
<dbReference type="GO" id="GO:0005743">
    <property type="term" value="C:mitochondrial inner membrane"/>
    <property type="evidence" value="ECO:0007669"/>
    <property type="project" value="InterPro"/>
</dbReference>
<dbReference type="GO" id="GO:0045259">
    <property type="term" value="C:proton-transporting ATP synthase complex"/>
    <property type="evidence" value="ECO:0007669"/>
    <property type="project" value="InterPro"/>
</dbReference>
<protein>
    <recommendedName>
        <fullName evidence="3">ATP synthase subunit epsilon, mitochondrial</fullName>
    </recommendedName>
</protein>
<dbReference type="PANTHER" id="PTHR12448">
    <property type="entry name" value="ATP SYNTHASE EPSILON CHAIN, MITOCHONDRIAL"/>
    <property type="match status" value="1"/>
</dbReference>
<dbReference type="PANTHER" id="PTHR12448:SF0">
    <property type="entry name" value="ATP SYNTHASE SUBUNIT EPSILON, MITOCHONDRIAL"/>
    <property type="match status" value="1"/>
</dbReference>
<evidence type="ECO:0000313" key="2">
    <source>
        <dbReference type="EMBL" id="LAA00671.1"/>
    </source>
</evidence>
<dbReference type="InterPro" id="IPR006721">
    <property type="entry name" value="ATP_synth_F1_esu_mt"/>
</dbReference>
<evidence type="ECO:0000256" key="1">
    <source>
        <dbReference type="ARBA" id="ARBA00009502"/>
    </source>
</evidence>
<dbReference type="Gene3D" id="1.10.1620.20">
    <property type="entry name" value="ATP synthase, F1 complex, epsilon subunit superfamily, mitochondrial"/>
    <property type="match status" value="1"/>
</dbReference>